<protein>
    <submittedName>
        <fullName evidence="2">Uncharacterized protein</fullName>
    </submittedName>
</protein>
<dbReference type="EMBL" id="JARBJD010000413">
    <property type="protein sequence ID" value="KAK2942372.1"/>
    <property type="molecule type" value="Genomic_DNA"/>
</dbReference>
<sequence length="424" mass="46861">MSSSSDVATCSTSATAIVSHPLQINAVSSFRIILHTFSLDFIRGQLAKCPSSKQNKREVMDFQPKQALSGMPRADVGNSSPGRLNWSSPPPHFSSNTRSEKDEGTHTRDARMHMPRLSIQPSKPILLNRRSIIVECGRADVTQLLGRPFQHHSLSLLCSLFSDDGKRLRDTAGMDELECIVLVARPVMAVDVDATMTFELGVVVGGWMRGDDREDEMFGDAEGAVRVWKRMDADVSDCGICLACVHRPAIAPRSQLGRGVTISIAPRSSCPFTLPLLPLASSSLLVCSVGTAFSLSSMIVDSLIPCSVCLIAAHSLAMLLNAVERWNSALVSSIVEGEQSFDFMHLLAKLLQICPYYQRTMDFVLHMPVILTIPSCLSFFENDHRFEDVSEQQLQHDKGEFHERRIIDHAMMLSNLHGMNLPQR</sequence>
<organism evidence="2 3">
    <name type="scientific">Blattamonas nauphoetae</name>
    <dbReference type="NCBI Taxonomy" id="2049346"/>
    <lineage>
        <taxon>Eukaryota</taxon>
        <taxon>Metamonada</taxon>
        <taxon>Preaxostyla</taxon>
        <taxon>Oxymonadida</taxon>
        <taxon>Blattamonas</taxon>
    </lineage>
</organism>
<evidence type="ECO:0000313" key="2">
    <source>
        <dbReference type="EMBL" id="KAK2942372.1"/>
    </source>
</evidence>
<keyword evidence="3" id="KW-1185">Reference proteome</keyword>
<feature type="region of interest" description="Disordered" evidence="1">
    <location>
        <begin position="63"/>
        <end position="109"/>
    </location>
</feature>
<comment type="caution">
    <text evidence="2">The sequence shown here is derived from an EMBL/GenBank/DDBJ whole genome shotgun (WGS) entry which is preliminary data.</text>
</comment>
<evidence type="ECO:0000313" key="3">
    <source>
        <dbReference type="Proteomes" id="UP001281761"/>
    </source>
</evidence>
<dbReference type="Proteomes" id="UP001281761">
    <property type="component" value="Unassembled WGS sequence"/>
</dbReference>
<gene>
    <name evidence="2" type="ORF">BLNAU_22715</name>
</gene>
<accession>A0ABQ9WUG9</accession>
<evidence type="ECO:0000256" key="1">
    <source>
        <dbReference type="SAM" id="MobiDB-lite"/>
    </source>
</evidence>
<name>A0ABQ9WUG9_9EUKA</name>
<feature type="compositionally biased region" description="Polar residues" evidence="1">
    <location>
        <begin position="77"/>
        <end position="97"/>
    </location>
</feature>
<proteinExistence type="predicted"/>
<feature type="compositionally biased region" description="Basic and acidic residues" evidence="1">
    <location>
        <begin position="98"/>
        <end position="109"/>
    </location>
</feature>
<reference evidence="2 3" key="1">
    <citation type="journal article" date="2022" name="bioRxiv">
        <title>Genomics of Preaxostyla Flagellates Illuminates Evolutionary Transitions and the Path Towards Mitochondrial Loss.</title>
        <authorList>
            <person name="Novak L.V.F."/>
            <person name="Treitli S.C."/>
            <person name="Pyrih J."/>
            <person name="Halakuc P."/>
            <person name="Pipaliya S.V."/>
            <person name="Vacek V."/>
            <person name="Brzon O."/>
            <person name="Soukal P."/>
            <person name="Eme L."/>
            <person name="Dacks J.B."/>
            <person name="Karnkowska A."/>
            <person name="Elias M."/>
            <person name="Hampl V."/>
        </authorList>
    </citation>
    <scope>NUCLEOTIDE SEQUENCE [LARGE SCALE GENOMIC DNA]</scope>
    <source>
        <strain evidence="2">NAU3</strain>
        <tissue evidence="2">Gut</tissue>
    </source>
</reference>